<sequence>MLYNSKKKKILRVEIIMTTTPNPEPTLTDVIQKLDKLTGNVEKLTSDVEHLSSDVEHLASDVETLSSEMKRFDERFSDYRQATQWVVQLAFTLIASATITVIITSVLK</sequence>
<keyword evidence="2" id="KW-0812">Transmembrane</keyword>
<dbReference type="Proteomes" id="UP000001203">
    <property type="component" value="Chromosome circular"/>
</dbReference>
<proteinExistence type="predicted"/>
<evidence type="ECO:0000256" key="1">
    <source>
        <dbReference type="SAM" id="Coils"/>
    </source>
</evidence>
<dbReference type="Pfam" id="PF04728">
    <property type="entry name" value="LPP"/>
    <property type="match status" value="1"/>
</dbReference>
<evidence type="ECO:0000313" key="5">
    <source>
        <dbReference type="Proteomes" id="UP000001203"/>
    </source>
</evidence>
<protein>
    <recommendedName>
        <fullName evidence="3">Lipoprotein leucine-zipper domain-containing protein</fullName>
    </recommendedName>
</protein>
<dbReference type="EMBL" id="CP000806">
    <property type="protein sequence ID" value="ACB50898.1"/>
    <property type="molecule type" value="Genomic_DNA"/>
</dbReference>
<reference evidence="4 5" key="1">
    <citation type="journal article" date="2008" name="Proc. Natl. Acad. Sci. U.S.A.">
        <title>The genome of Cyanothece 51142, a unicellular diazotrophic cyanobacterium important in the marine nitrogen cycle.</title>
        <authorList>
            <person name="Welsh E.A."/>
            <person name="Liberton M."/>
            <person name="Stoeckel J."/>
            <person name="Loh T."/>
            <person name="Elvitigala T."/>
            <person name="Wang C."/>
            <person name="Wollam A."/>
            <person name="Fulton R.S."/>
            <person name="Clifton S.W."/>
            <person name="Jacobs J.M."/>
            <person name="Aurora R."/>
            <person name="Ghosh B.K."/>
            <person name="Sherman L.A."/>
            <person name="Smith R.D."/>
            <person name="Wilson R.K."/>
            <person name="Pakrasi H.B."/>
        </authorList>
    </citation>
    <scope>NUCLEOTIDE SEQUENCE [LARGE SCALE GENOMIC DNA]</scope>
    <source>
        <strain evidence="5">ATCC 51142 / BH68</strain>
    </source>
</reference>
<dbReference type="STRING" id="43989.cce_1548"/>
<feature type="transmembrane region" description="Helical" evidence="2">
    <location>
        <begin position="85"/>
        <end position="107"/>
    </location>
</feature>
<dbReference type="HOGENOM" id="CLU_174637_0_0_3"/>
<dbReference type="KEGG" id="cyt:cce_1548"/>
<dbReference type="GO" id="GO:0019867">
    <property type="term" value="C:outer membrane"/>
    <property type="evidence" value="ECO:0007669"/>
    <property type="project" value="InterPro"/>
</dbReference>
<gene>
    <name evidence="4" type="ordered locus">cce_1548</name>
</gene>
<evidence type="ECO:0000256" key="2">
    <source>
        <dbReference type="SAM" id="Phobius"/>
    </source>
</evidence>
<accession>B1WXR1</accession>
<dbReference type="Gene3D" id="1.20.5.190">
    <property type="match status" value="1"/>
</dbReference>
<organism evidence="4 5">
    <name type="scientific">Crocosphaera subtropica (strain ATCC 51142 / BH68)</name>
    <name type="common">Cyanothece sp. (strain ATCC 51142)</name>
    <dbReference type="NCBI Taxonomy" id="43989"/>
    <lineage>
        <taxon>Bacteria</taxon>
        <taxon>Bacillati</taxon>
        <taxon>Cyanobacteriota</taxon>
        <taxon>Cyanophyceae</taxon>
        <taxon>Oscillatoriophycideae</taxon>
        <taxon>Chroococcales</taxon>
        <taxon>Aphanothecaceae</taxon>
        <taxon>Crocosphaera</taxon>
        <taxon>Crocosphaera subtropica</taxon>
    </lineage>
</organism>
<keyword evidence="2" id="KW-1133">Transmembrane helix</keyword>
<feature type="domain" description="Lipoprotein leucine-zipper" evidence="3">
    <location>
        <begin position="33"/>
        <end position="75"/>
    </location>
</feature>
<keyword evidence="1" id="KW-0175">Coiled coil</keyword>
<evidence type="ECO:0000259" key="3">
    <source>
        <dbReference type="Pfam" id="PF04728"/>
    </source>
</evidence>
<dbReference type="AlphaFoldDB" id="B1WXR1"/>
<name>B1WXR1_CROS5</name>
<dbReference type="eggNOG" id="ENOG503342E">
    <property type="taxonomic scope" value="Bacteria"/>
</dbReference>
<feature type="coiled-coil region" evidence="1">
    <location>
        <begin position="27"/>
        <end position="75"/>
    </location>
</feature>
<keyword evidence="5" id="KW-1185">Reference proteome</keyword>
<dbReference type="InterPro" id="IPR006817">
    <property type="entry name" value="Lipoprotein_leucine-zipper_dom"/>
</dbReference>
<keyword evidence="2" id="KW-0472">Membrane</keyword>
<dbReference type="SUPFAM" id="SSF58042">
    <property type="entry name" value="Outer membrane lipoprotein"/>
    <property type="match status" value="1"/>
</dbReference>
<evidence type="ECO:0000313" key="4">
    <source>
        <dbReference type="EMBL" id="ACB50898.1"/>
    </source>
</evidence>